<dbReference type="SUPFAM" id="SSF50341">
    <property type="entry name" value="CheW-like"/>
    <property type="match status" value="1"/>
</dbReference>
<keyword evidence="4" id="KW-0145">Chemotaxis</keyword>
<dbReference type="Proteomes" id="UP000050417">
    <property type="component" value="Unassembled WGS sequence"/>
</dbReference>
<dbReference type="Gene3D" id="2.30.30.40">
    <property type="entry name" value="SH3 Domains"/>
    <property type="match status" value="1"/>
</dbReference>
<dbReference type="InterPro" id="IPR039315">
    <property type="entry name" value="CheW"/>
</dbReference>
<dbReference type="GO" id="GO:0006935">
    <property type="term" value="P:chemotaxis"/>
    <property type="evidence" value="ECO:0007669"/>
    <property type="project" value="UniProtKB-KW"/>
</dbReference>
<dbReference type="SMART" id="SM00260">
    <property type="entry name" value="CheW"/>
    <property type="match status" value="1"/>
</dbReference>
<dbReference type="PANTHER" id="PTHR22617">
    <property type="entry name" value="CHEMOTAXIS SENSOR HISTIDINE KINASE-RELATED"/>
    <property type="match status" value="1"/>
</dbReference>
<gene>
    <name evidence="6" type="ORF">ADN00_17320</name>
</gene>
<dbReference type="STRING" id="1134406.ADN00_17320"/>
<dbReference type="CDD" id="cd00732">
    <property type="entry name" value="CheW"/>
    <property type="match status" value="1"/>
</dbReference>
<dbReference type="RefSeq" id="WP_075064307.1">
    <property type="nucleotide sequence ID" value="NZ_LGCL01000041.1"/>
</dbReference>
<reference evidence="6 7" key="1">
    <citation type="submission" date="2015-07" db="EMBL/GenBank/DDBJ databases">
        <title>Genome sequence of Ornatilinea apprima DSM 23815.</title>
        <authorList>
            <person name="Hemp J."/>
            <person name="Ward L.M."/>
            <person name="Pace L.A."/>
            <person name="Fischer W.W."/>
        </authorList>
    </citation>
    <scope>NUCLEOTIDE SEQUENCE [LARGE SCALE GENOMIC DNA]</scope>
    <source>
        <strain evidence="6 7">P3M-1</strain>
    </source>
</reference>
<protein>
    <recommendedName>
        <fullName evidence="2">Chemotaxis protein CheW</fullName>
    </recommendedName>
</protein>
<dbReference type="PATRIC" id="fig|1134406.4.peg.527"/>
<comment type="caution">
    <text evidence="6">The sequence shown here is derived from an EMBL/GenBank/DDBJ whole genome shotgun (WGS) entry which is preliminary data.</text>
</comment>
<accession>A0A0P6WYB5</accession>
<organism evidence="6 7">
    <name type="scientific">Ornatilinea apprima</name>
    <dbReference type="NCBI Taxonomy" id="1134406"/>
    <lineage>
        <taxon>Bacteria</taxon>
        <taxon>Bacillati</taxon>
        <taxon>Chloroflexota</taxon>
        <taxon>Anaerolineae</taxon>
        <taxon>Anaerolineales</taxon>
        <taxon>Anaerolineaceae</taxon>
        <taxon>Ornatilinea</taxon>
    </lineage>
</organism>
<dbReference type="Gene3D" id="2.40.50.180">
    <property type="entry name" value="CheA-289, Domain 4"/>
    <property type="match status" value="1"/>
</dbReference>
<dbReference type="GO" id="GO:0005829">
    <property type="term" value="C:cytosol"/>
    <property type="evidence" value="ECO:0007669"/>
    <property type="project" value="TreeGrafter"/>
</dbReference>
<dbReference type="InterPro" id="IPR036061">
    <property type="entry name" value="CheW-like_dom_sf"/>
</dbReference>
<dbReference type="EMBL" id="LGCL01000041">
    <property type="protein sequence ID" value="KPL71446.1"/>
    <property type="molecule type" value="Genomic_DNA"/>
</dbReference>
<proteinExistence type="predicted"/>
<evidence type="ECO:0000313" key="7">
    <source>
        <dbReference type="Proteomes" id="UP000050417"/>
    </source>
</evidence>
<comment type="subcellular location">
    <subcellularLocation>
        <location evidence="1">Cytoplasm</location>
    </subcellularLocation>
</comment>
<keyword evidence="7" id="KW-1185">Reference proteome</keyword>
<evidence type="ECO:0000259" key="5">
    <source>
        <dbReference type="PROSITE" id="PS50851"/>
    </source>
</evidence>
<name>A0A0P6WYB5_9CHLR</name>
<dbReference type="PANTHER" id="PTHR22617:SF23">
    <property type="entry name" value="CHEMOTAXIS PROTEIN CHEW"/>
    <property type="match status" value="1"/>
</dbReference>
<evidence type="ECO:0000256" key="2">
    <source>
        <dbReference type="ARBA" id="ARBA00021483"/>
    </source>
</evidence>
<evidence type="ECO:0000313" key="6">
    <source>
        <dbReference type="EMBL" id="KPL71446.1"/>
    </source>
</evidence>
<dbReference type="AlphaFoldDB" id="A0A0P6WYB5"/>
<feature type="domain" description="CheW-like" evidence="5">
    <location>
        <begin position="2"/>
        <end position="142"/>
    </location>
</feature>
<keyword evidence="3" id="KW-0963">Cytoplasm</keyword>
<dbReference type="OrthoDB" id="9794382at2"/>
<evidence type="ECO:0000256" key="1">
    <source>
        <dbReference type="ARBA" id="ARBA00004496"/>
    </source>
</evidence>
<evidence type="ECO:0000256" key="4">
    <source>
        <dbReference type="ARBA" id="ARBA00022500"/>
    </source>
</evidence>
<dbReference type="GO" id="GO:0007165">
    <property type="term" value="P:signal transduction"/>
    <property type="evidence" value="ECO:0007669"/>
    <property type="project" value="InterPro"/>
</dbReference>
<evidence type="ECO:0000256" key="3">
    <source>
        <dbReference type="ARBA" id="ARBA00022490"/>
    </source>
</evidence>
<dbReference type="Pfam" id="PF01584">
    <property type="entry name" value="CheW"/>
    <property type="match status" value="1"/>
</dbReference>
<dbReference type="InterPro" id="IPR002545">
    <property type="entry name" value="CheW-lke_dom"/>
</dbReference>
<dbReference type="FunFam" id="2.40.50.180:FF:000002">
    <property type="entry name" value="Chemotaxis protein CheW"/>
    <property type="match status" value="1"/>
</dbReference>
<dbReference type="PROSITE" id="PS50851">
    <property type="entry name" value="CHEW"/>
    <property type="match status" value="1"/>
</dbReference>
<sequence>MERQVVVFELANEQYGVDISTVEGIIKLQTITRMPQAPAYVEGVTNLRGNVVPVIDLRTRFDLPKVEPTHDTRIVVAYMDHSKVGMVVDAVSQVLVVPEDAIEPPPPMVTTINSAFITGIAKLQNQLVILLDLGEVLSIQERKELQAIA</sequence>